<dbReference type="CDD" id="cd05227">
    <property type="entry name" value="AR_SDR_e"/>
    <property type="match status" value="1"/>
</dbReference>
<dbReference type="OrthoDB" id="2735536at2759"/>
<dbReference type="SUPFAM" id="SSF51735">
    <property type="entry name" value="NAD(P)-binding Rossmann-fold domains"/>
    <property type="match status" value="1"/>
</dbReference>
<dbReference type="Proteomes" id="UP000308199">
    <property type="component" value="Unassembled WGS sequence"/>
</dbReference>
<evidence type="ECO:0000259" key="3">
    <source>
        <dbReference type="Pfam" id="PF01370"/>
    </source>
</evidence>
<comment type="similarity">
    <text evidence="2">Belongs to the NAD(P)-dependent epimerase/dehydratase family. Dihydroflavonol-4-reductase subfamily.</text>
</comment>
<evidence type="ECO:0000256" key="1">
    <source>
        <dbReference type="ARBA" id="ARBA00023002"/>
    </source>
</evidence>
<keyword evidence="5" id="KW-1185">Reference proteome</keyword>
<dbReference type="GO" id="GO:0016616">
    <property type="term" value="F:oxidoreductase activity, acting on the CH-OH group of donors, NAD or NADP as acceptor"/>
    <property type="evidence" value="ECO:0007669"/>
    <property type="project" value="TreeGrafter"/>
</dbReference>
<dbReference type="InterPro" id="IPR036291">
    <property type="entry name" value="NAD(P)-bd_dom_sf"/>
</dbReference>
<comment type="caution">
    <text evidence="4">The sequence shown here is derived from an EMBL/GenBank/DDBJ whole genome shotgun (WGS) entry which is preliminary data.</text>
</comment>
<sequence>MPAVSAPAKVLVSGANGYVAIWLVRDLLDHGYSVRGTVRGESKTTHLRNVFKTEVASGKLELAIVSDITAPGAFDEAVKGVDAIAHTASPFHYNADEPSEIIDPAVKGTVGILESAVKYAGPQLKRIAVTSSCAAILDPAVMGEVNENIWNNGSIAEVREKGRAADQTAKYCASKTLAEKAAWDFVDKHKSEISWDLTVLNPPFVFGPILHEVASPDALNSSVALFYEAILTKNKTPEELLAMQFGWVDVRDVARGHVLALESPRAGGERFVLCSGHFIWQDWFDAVNELNIPEVDAPIGTPGMGKDFKYAMHFDNTKARTVLKLNFRDKLETARDSVKDFRSRGW</sequence>
<dbReference type="InterPro" id="IPR001509">
    <property type="entry name" value="Epimerase_deHydtase"/>
</dbReference>
<organism evidence="4 5">
    <name type="scientific">Phellinidium pouzarii</name>
    <dbReference type="NCBI Taxonomy" id="167371"/>
    <lineage>
        <taxon>Eukaryota</taxon>
        <taxon>Fungi</taxon>
        <taxon>Dikarya</taxon>
        <taxon>Basidiomycota</taxon>
        <taxon>Agaricomycotina</taxon>
        <taxon>Agaricomycetes</taxon>
        <taxon>Hymenochaetales</taxon>
        <taxon>Hymenochaetaceae</taxon>
        <taxon>Phellinidium</taxon>
    </lineage>
</organism>
<dbReference type="PANTHER" id="PTHR10366">
    <property type="entry name" value="NAD DEPENDENT EPIMERASE/DEHYDRATASE"/>
    <property type="match status" value="1"/>
</dbReference>
<evidence type="ECO:0000313" key="5">
    <source>
        <dbReference type="Proteomes" id="UP000308199"/>
    </source>
</evidence>
<evidence type="ECO:0000313" key="4">
    <source>
        <dbReference type="EMBL" id="THH09440.1"/>
    </source>
</evidence>
<evidence type="ECO:0000256" key="2">
    <source>
        <dbReference type="ARBA" id="ARBA00023445"/>
    </source>
</evidence>
<dbReference type="EMBL" id="SGPK01000063">
    <property type="protein sequence ID" value="THH09440.1"/>
    <property type="molecule type" value="Genomic_DNA"/>
</dbReference>
<reference evidence="4 5" key="1">
    <citation type="submission" date="2019-02" db="EMBL/GenBank/DDBJ databases">
        <title>Genome sequencing of the rare red list fungi Phellinidium pouzarii.</title>
        <authorList>
            <person name="Buettner E."/>
            <person name="Kellner H."/>
        </authorList>
    </citation>
    <scope>NUCLEOTIDE SEQUENCE [LARGE SCALE GENOMIC DNA]</scope>
    <source>
        <strain evidence="4 5">DSM 108285</strain>
    </source>
</reference>
<feature type="domain" description="NAD-dependent epimerase/dehydratase" evidence="3">
    <location>
        <begin position="10"/>
        <end position="272"/>
    </location>
</feature>
<name>A0A4S4LHX1_9AGAM</name>
<dbReference type="PANTHER" id="PTHR10366:SF564">
    <property type="entry name" value="STEROL-4-ALPHA-CARBOXYLATE 3-DEHYDROGENASE, DECARBOXYLATING"/>
    <property type="match status" value="1"/>
</dbReference>
<dbReference type="Pfam" id="PF01370">
    <property type="entry name" value="Epimerase"/>
    <property type="match status" value="1"/>
</dbReference>
<dbReference type="Gene3D" id="3.40.50.720">
    <property type="entry name" value="NAD(P)-binding Rossmann-like Domain"/>
    <property type="match status" value="1"/>
</dbReference>
<protein>
    <recommendedName>
        <fullName evidence="3">NAD-dependent epimerase/dehydratase domain-containing protein</fullName>
    </recommendedName>
</protein>
<accession>A0A4S4LHX1</accession>
<proteinExistence type="inferred from homology"/>
<dbReference type="InterPro" id="IPR050425">
    <property type="entry name" value="NAD(P)_dehydrat-like"/>
</dbReference>
<dbReference type="AlphaFoldDB" id="A0A4S4LHX1"/>
<keyword evidence="1" id="KW-0560">Oxidoreductase</keyword>
<gene>
    <name evidence="4" type="ORF">EW145_g2000</name>
</gene>